<feature type="non-terminal residue" evidence="1">
    <location>
        <position position="1"/>
    </location>
</feature>
<reference evidence="1 2" key="1">
    <citation type="journal article" date="2014" name="Agronomy (Basel)">
        <title>A Draft Genome Sequence for Ensete ventricosum, the Drought-Tolerant Tree Against Hunger.</title>
        <authorList>
            <person name="Harrison J."/>
            <person name="Moore K.A."/>
            <person name="Paszkiewicz K."/>
            <person name="Jones T."/>
            <person name="Grant M."/>
            <person name="Ambacheew D."/>
            <person name="Muzemil S."/>
            <person name="Studholme D.J."/>
        </authorList>
    </citation>
    <scope>NUCLEOTIDE SEQUENCE [LARGE SCALE GENOMIC DNA]</scope>
</reference>
<proteinExistence type="predicted"/>
<comment type="caution">
    <text evidence="1">The sequence shown here is derived from an EMBL/GenBank/DDBJ whole genome shotgun (WGS) entry which is preliminary data.</text>
</comment>
<evidence type="ECO:0000313" key="1">
    <source>
        <dbReference type="EMBL" id="RRT77291.1"/>
    </source>
</evidence>
<name>A0A427AMA9_ENSVE</name>
<accession>A0A427AMA9</accession>
<organism evidence="1 2">
    <name type="scientific">Ensete ventricosum</name>
    <name type="common">Abyssinian banana</name>
    <name type="synonym">Musa ensete</name>
    <dbReference type="NCBI Taxonomy" id="4639"/>
    <lineage>
        <taxon>Eukaryota</taxon>
        <taxon>Viridiplantae</taxon>
        <taxon>Streptophyta</taxon>
        <taxon>Embryophyta</taxon>
        <taxon>Tracheophyta</taxon>
        <taxon>Spermatophyta</taxon>
        <taxon>Magnoliopsida</taxon>
        <taxon>Liliopsida</taxon>
        <taxon>Zingiberales</taxon>
        <taxon>Musaceae</taxon>
        <taxon>Ensete</taxon>
    </lineage>
</organism>
<dbReference type="AlphaFoldDB" id="A0A427AMA9"/>
<evidence type="ECO:0000313" key="2">
    <source>
        <dbReference type="Proteomes" id="UP000287651"/>
    </source>
</evidence>
<dbReference type="EMBL" id="AMZH03001969">
    <property type="protein sequence ID" value="RRT77291.1"/>
    <property type="molecule type" value="Genomic_DNA"/>
</dbReference>
<protein>
    <submittedName>
        <fullName evidence="1">Uncharacterized protein</fullName>
    </submittedName>
</protein>
<gene>
    <name evidence="1" type="ORF">B296_00008811</name>
</gene>
<dbReference type="Proteomes" id="UP000287651">
    <property type="component" value="Unassembled WGS sequence"/>
</dbReference>
<sequence>PLPIVSRCSALPPNKEPAIVVSRCFPIVVVPLPIARPHAAALHPTGRVASTRAGPPLSVIRSDLRPIAPTIHCVPSQQRPPATAQPSLPPVLPSCNTVSAIPPAPLLLCVVADFMESSGLHIPARR</sequence>